<evidence type="ECO:0000313" key="4">
    <source>
        <dbReference type="Proteomes" id="UP000009192"/>
    </source>
</evidence>
<proteinExistence type="predicted"/>
<dbReference type="Proteomes" id="UP000009192">
    <property type="component" value="Unassembled WGS sequence"/>
</dbReference>
<reference evidence="1 4" key="1">
    <citation type="journal article" date="2007" name="Nature">
        <title>Evolution of genes and genomes on the Drosophila phylogeny.</title>
        <authorList>
            <consortium name="Drosophila 12 Genomes Consortium"/>
            <person name="Clark A.G."/>
            <person name="Eisen M.B."/>
            <person name="Smith D.R."/>
            <person name="Bergman C.M."/>
            <person name="Oliver B."/>
            <person name="Markow T.A."/>
            <person name="Kaufman T.C."/>
            <person name="Kellis M."/>
            <person name="Gelbart W."/>
            <person name="Iyer V.N."/>
            <person name="Pollard D.A."/>
            <person name="Sackton T.B."/>
            <person name="Larracuente A.M."/>
            <person name="Singh N.D."/>
            <person name="Abad J.P."/>
            <person name="Abt D.N."/>
            <person name="Adryan B."/>
            <person name="Aguade M."/>
            <person name="Akashi H."/>
            <person name="Anderson W.W."/>
            <person name="Aquadro C.F."/>
            <person name="Ardell D.H."/>
            <person name="Arguello R."/>
            <person name="Artieri C.G."/>
            <person name="Barbash D.A."/>
            <person name="Barker D."/>
            <person name="Barsanti P."/>
            <person name="Batterham P."/>
            <person name="Batzoglou S."/>
            <person name="Begun D."/>
            <person name="Bhutkar A."/>
            <person name="Blanco E."/>
            <person name="Bosak S.A."/>
            <person name="Bradley R.K."/>
            <person name="Brand A.D."/>
            <person name="Brent M.R."/>
            <person name="Brooks A.N."/>
            <person name="Brown R.H."/>
            <person name="Butlin R.K."/>
            <person name="Caggese C."/>
            <person name="Calvi B.R."/>
            <person name="Bernardo de Carvalho A."/>
            <person name="Caspi A."/>
            <person name="Castrezana S."/>
            <person name="Celniker S.E."/>
            <person name="Chang J.L."/>
            <person name="Chapple C."/>
            <person name="Chatterji S."/>
            <person name="Chinwalla A."/>
            <person name="Civetta A."/>
            <person name="Clifton S.W."/>
            <person name="Comeron J.M."/>
            <person name="Costello J.C."/>
            <person name="Coyne J.A."/>
            <person name="Daub J."/>
            <person name="David R.G."/>
            <person name="Delcher A.L."/>
            <person name="Delehaunty K."/>
            <person name="Do C.B."/>
            <person name="Ebling H."/>
            <person name="Edwards K."/>
            <person name="Eickbush T."/>
            <person name="Evans J.D."/>
            <person name="Filipski A."/>
            <person name="Findeiss S."/>
            <person name="Freyhult E."/>
            <person name="Fulton L."/>
            <person name="Fulton R."/>
            <person name="Garcia A.C."/>
            <person name="Gardiner A."/>
            <person name="Garfield D.A."/>
            <person name="Garvin B.E."/>
            <person name="Gibson G."/>
            <person name="Gilbert D."/>
            <person name="Gnerre S."/>
            <person name="Godfrey J."/>
            <person name="Good R."/>
            <person name="Gotea V."/>
            <person name="Gravely B."/>
            <person name="Greenberg A.J."/>
            <person name="Griffiths-Jones S."/>
            <person name="Gross S."/>
            <person name="Guigo R."/>
            <person name="Gustafson E.A."/>
            <person name="Haerty W."/>
            <person name="Hahn M.W."/>
            <person name="Halligan D.L."/>
            <person name="Halpern A.L."/>
            <person name="Halter G.M."/>
            <person name="Han M.V."/>
            <person name="Heger A."/>
            <person name="Hillier L."/>
            <person name="Hinrichs A.S."/>
            <person name="Holmes I."/>
            <person name="Hoskins R.A."/>
            <person name="Hubisz M.J."/>
            <person name="Hultmark D."/>
            <person name="Huntley M.A."/>
            <person name="Jaffe D.B."/>
            <person name="Jagadeeshan S."/>
            <person name="Jeck W.R."/>
            <person name="Johnson J."/>
            <person name="Jones C.D."/>
            <person name="Jordan W.C."/>
            <person name="Karpen G.H."/>
            <person name="Kataoka E."/>
            <person name="Keightley P.D."/>
            <person name="Kheradpour P."/>
            <person name="Kirkness E.F."/>
            <person name="Koerich L.B."/>
            <person name="Kristiansen K."/>
            <person name="Kudrna D."/>
            <person name="Kulathinal R.J."/>
            <person name="Kumar S."/>
            <person name="Kwok R."/>
            <person name="Lander E."/>
            <person name="Langley C.H."/>
            <person name="Lapoint R."/>
            <person name="Lazzaro B.P."/>
            <person name="Lee S.J."/>
            <person name="Levesque L."/>
            <person name="Li R."/>
            <person name="Lin C.F."/>
            <person name="Lin M.F."/>
            <person name="Lindblad-Toh K."/>
            <person name="Llopart A."/>
            <person name="Long M."/>
            <person name="Low L."/>
            <person name="Lozovsky E."/>
            <person name="Lu J."/>
            <person name="Luo M."/>
            <person name="Machado C.A."/>
            <person name="Makalowski W."/>
            <person name="Marzo M."/>
            <person name="Matsuda M."/>
            <person name="Matzkin L."/>
            <person name="McAllister B."/>
            <person name="McBride C.S."/>
            <person name="McKernan B."/>
            <person name="McKernan K."/>
            <person name="Mendez-Lago M."/>
            <person name="Minx P."/>
            <person name="Mollenhauer M.U."/>
            <person name="Montooth K."/>
            <person name="Mount S.M."/>
            <person name="Mu X."/>
            <person name="Myers E."/>
            <person name="Negre B."/>
            <person name="Newfeld S."/>
            <person name="Nielsen R."/>
            <person name="Noor M.A."/>
            <person name="O'Grady P."/>
            <person name="Pachter L."/>
            <person name="Papaceit M."/>
            <person name="Parisi M.J."/>
            <person name="Parisi M."/>
            <person name="Parts L."/>
            <person name="Pedersen J.S."/>
            <person name="Pesole G."/>
            <person name="Phillippy A.M."/>
            <person name="Ponting C.P."/>
            <person name="Pop M."/>
            <person name="Porcelli D."/>
            <person name="Powell J.R."/>
            <person name="Prohaska S."/>
            <person name="Pruitt K."/>
            <person name="Puig M."/>
            <person name="Quesneville H."/>
            <person name="Ram K.R."/>
            <person name="Rand D."/>
            <person name="Rasmussen M.D."/>
            <person name="Reed L.K."/>
            <person name="Reenan R."/>
            <person name="Reily A."/>
            <person name="Remington K.A."/>
            <person name="Rieger T.T."/>
            <person name="Ritchie M.G."/>
            <person name="Robin C."/>
            <person name="Rogers Y.H."/>
            <person name="Rohde C."/>
            <person name="Rozas J."/>
            <person name="Rubenfield M.J."/>
            <person name="Ruiz A."/>
            <person name="Russo S."/>
            <person name="Salzberg S.L."/>
            <person name="Sanchez-Gracia A."/>
            <person name="Saranga D.J."/>
            <person name="Sato H."/>
            <person name="Schaeffer S.W."/>
            <person name="Schatz M.C."/>
            <person name="Schlenke T."/>
            <person name="Schwartz R."/>
            <person name="Segarra C."/>
            <person name="Singh R.S."/>
            <person name="Sirot L."/>
            <person name="Sirota M."/>
            <person name="Sisneros N.B."/>
            <person name="Smith C.D."/>
            <person name="Smith T.F."/>
            <person name="Spieth J."/>
            <person name="Stage D.E."/>
            <person name="Stark A."/>
            <person name="Stephan W."/>
            <person name="Strausberg R.L."/>
            <person name="Strempel S."/>
            <person name="Sturgill D."/>
            <person name="Sutton G."/>
            <person name="Sutton G.G."/>
            <person name="Tao W."/>
            <person name="Teichmann S."/>
            <person name="Tobari Y.N."/>
            <person name="Tomimura Y."/>
            <person name="Tsolas J.M."/>
            <person name="Valente V.L."/>
            <person name="Venter E."/>
            <person name="Venter J.C."/>
            <person name="Vicario S."/>
            <person name="Vieira F.G."/>
            <person name="Vilella A.J."/>
            <person name="Villasante A."/>
            <person name="Walenz B."/>
            <person name="Wang J."/>
            <person name="Wasserman M."/>
            <person name="Watts T."/>
            <person name="Wilson D."/>
            <person name="Wilson R.K."/>
            <person name="Wing R.A."/>
            <person name="Wolfner M.F."/>
            <person name="Wong A."/>
            <person name="Wong G.K."/>
            <person name="Wu C.I."/>
            <person name="Wu G."/>
            <person name="Yamamoto D."/>
            <person name="Yang H.P."/>
            <person name="Yang S.P."/>
            <person name="Yorke J.A."/>
            <person name="Yoshida K."/>
            <person name="Zdobnov E."/>
            <person name="Zhang P."/>
            <person name="Zhang Y."/>
            <person name="Zimin A.V."/>
            <person name="Baldwin J."/>
            <person name="Abdouelleil A."/>
            <person name="Abdulkadir J."/>
            <person name="Abebe A."/>
            <person name="Abera B."/>
            <person name="Abreu J."/>
            <person name="Acer S.C."/>
            <person name="Aftuck L."/>
            <person name="Alexander A."/>
            <person name="An P."/>
            <person name="Anderson E."/>
            <person name="Anderson S."/>
            <person name="Arachi H."/>
            <person name="Azer M."/>
            <person name="Bachantsang P."/>
            <person name="Barry A."/>
            <person name="Bayul T."/>
            <person name="Berlin A."/>
            <person name="Bessette D."/>
            <person name="Bloom T."/>
            <person name="Blye J."/>
            <person name="Boguslavskiy L."/>
            <person name="Bonnet C."/>
            <person name="Boukhgalter B."/>
            <person name="Bourzgui I."/>
            <person name="Brown A."/>
            <person name="Cahill P."/>
            <person name="Channer S."/>
            <person name="Cheshatsang Y."/>
            <person name="Chuda L."/>
            <person name="Citroen M."/>
            <person name="Collymore A."/>
            <person name="Cooke P."/>
            <person name="Costello M."/>
            <person name="D'Aco K."/>
            <person name="Daza R."/>
            <person name="De Haan G."/>
            <person name="DeGray S."/>
            <person name="DeMaso C."/>
            <person name="Dhargay N."/>
            <person name="Dooley K."/>
            <person name="Dooley E."/>
            <person name="Doricent M."/>
            <person name="Dorje P."/>
            <person name="Dorjee K."/>
            <person name="Dupes A."/>
            <person name="Elong R."/>
            <person name="Falk J."/>
            <person name="Farina A."/>
            <person name="Faro S."/>
            <person name="Ferguson D."/>
            <person name="Fisher S."/>
            <person name="Foley C.D."/>
            <person name="Franke A."/>
            <person name="Friedrich D."/>
            <person name="Gadbois L."/>
            <person name="Gearin G."/>
            <person name="Gearin C.R."/>
            <person name="Giannoukos G."/>
            <person name="Goode T."/>
            <person name="Graham J."/>
            <person name="Grandbois E."/>
            <person name="Grewal S."/>
            <person name="Gyaltsen K."/>
            <person name="Hafez N."/>
            <person name="Hagos B."/>
            <person name="Hall J."/>
            <person name="Henson C."/>
            <person name="Hollinger A."/>
            <person name="Honan T."/>
            <person name="Huard M.D."/>
            <person name="Hughes L."/>
            <person name="Hurhula B."/>
            <person name="Husby M.E."/>
            <person name="Kamat A."/>
            <person name="Kanga B."/>
            <person name="Kashin S."/>
            <person name="Khazanovich D."/>
            <person name="Kisner P."/>
            <person name="Lance K."/>
            <person name="Lara M."/>
            <person name="Lee W."/>
            <person name="Lennon N."/>
            <person name="Letendre F."/>
            <person name="LeVine R."/>
            <person name="Lipovsky A."/>
            <person name="Liu X."/>
            <person name="Liu J."/>
            <person name="Liu S."/>
            <person name="Lokyitsang T."/>
            <person name="Lokyitsang Y."/>
            <person name="Lubonja R."/>
            <person name="Lui A."/>
            <person name="MacDonald P."/>
            <person name="Magnisalis V."/>
            <person name="Maru K."/>
            <person name="Matthews C."/>
            <person name="McCusker W."/>
            <person name="McDonough S."/>
            <person name="Mehta T."/>
            <person name="Meldrim J."/>
            <person name="Meneus L."/>
            <person name="Mihai O."/>
            <person name="Mihalev A."/>
            <person name="Mihova T."/>
            <person name="Mittelman R."/>
            <person name="Mlenga V."/>
            <person name="Montmayeur A."/>
            <person name="Mulrain L."/>
            <person name="Navidi A."/>
            <person name="Naylor J."/>
            <person name="Negash T."/>
            <person name="Nguyen T."/>
            <person name="Nguyen N."/>
            <person name="Nicol R."/>
            <person name="Norbu C."/>
            <person name="Norbu N."/>
            <person name="Novod N."/>
            <person name="O'Neill B."/>
            <person name="Osman S."/>
            <person name="Markiewicz E."/>
            <person name="Oyono O.L."/>
            <person name="Patti C."/>
            <person name="Phunkhang P."/>
            <person name="Pierre F."/>
            <person name="Priest M."/>
            <person name="Raghuraman S."/>
            <person name="Rege F."/>
            <person name="Reyes R."/>
            <person name="Rise C."/>
            <person name="Rogov P."/>
            <person name="Ross K."/>
            <person name="Ryan E."/>
            <person name="Settipalli S."/>
            <person name="Shea T."/>
            <person name="Sherpa N."/>
            <person name="Shi L."/>
            <person name="Shih D."/>
            <person name="Sparrow T."/>
            <person name="Spaulding J."/>
            <person name="Stalker J."/>
            <person name="Stange-Thomann N."/>
            <person name="Stavropoulos S."/>
            <person name="Stone C."/>
            <person name="Strader C."/>
            <person name="Tesfaye S."/>
            <person name="Thomson T."/>
            <person name="Thoulutsang Y."/>
            <person name="Thoulutsang D."/>
            <person name="Topham K."/>
            <person name="Topping I."/>
            <person name="Tsamla T."/>
            <person name="Vassiliev H."/>
            <person name="Vo A."/>
            <person name="Wangchuk T."/>
            <person name="Wangdi T."/>
            <person name="Weiand M."/>
            <person name="Wilkinson J."/>
            <person name="Wilson A."/>
            <person name="Yadav S."/>
            <person name="Young G."/>
            <person name="Yu Q."/>
            <person name="Zembek L."/>
            <person name="Zhong D."/>
            <person name="Zimmer A."/>
            <person name="Zwirko Z."/>
            <person name="Jaffe D.B."/>
            <person name="Alvarez P."/>
            <person name="Brockman W."/>
            <person name="Butler J."/>
            <person name="Chin C."/>
            <person name="Gnerre S."/>
            <person name="Grabherr M."/>
            <person name="Kleber M."/>
            <person name="Mauceli E."/>
            <person name="MacCallum I."/>
        </authorList>
    </citation>
    <scope>NUCLEOTIDE SEQUENCE [LARGE SCALE GENOMIC DNA]</scope>
    <source>
        <strain evidence="1">TSC#15081-1352.22</strain>
        <strain evidence="4">Tucson 15081-1352.22</strain>
    </source>
</reference>
<dbReference type="EMBL" id="CH933806">
    <property type="protein sequence ID" value="KRG02454.1"/>
    <property type="molecule type" value="Genomic_DNA"/>
</dbReference>
<evidence type="ECO:0000313" key="2">
    <source>
        <dbReference type="EMBL" id="KRG07200.1"/>
    </source>
</evidence>
<accession>A0A0Q9X330</accession>
<evidence type="ECO:0000313" key="1">
    <source>
        <dbReference type="EMBL" id="KRG02454.1"/>
    </source>
</evidence>
<gene>
    <name evidence="1" type="primary">Dmoj\GI25751</name>
    <name evidence="2" type="synonym">Dmoj\GI26088</name>
    <name evidence="3" type="synonym">Dmoj\GI26204</name>
    <name evidence="1" type="ORF">Dmoj_GI25751</name>
    <name evidence="2" type="ORF">Dmoj_GI26088</name>
    <name evidence="3" type="ORF">Dmoj_GI26204</name>
</gene>
<evidence type="ECO:0000313" key="3">
    <source>
        <dbReference type="EMBL" id="KRG07897.1"/>
    </source>
</evidence>
<name>A0A0Q9X330_DROMO</name>
<dbReference type="KEGG" id="dmo:Dmoj_GI26088"/>
<dbReference type="KEGG" id="dmo:Dmoj_GI25751"/>
<dbReference type="KEGG" id="dmo:Dmoj_GI26204"/>
<reference evidence="1" key="3">
    <citation type="submission" date="2015-11" db="EMBL/GenBank/DDBJ databases">
        <authorList>
            <consortium name="FlyBase"/>
        </authorList>
    </citation>
    <scope>NUCLEOTIDE SEQUENCE</scope>
    <source>
        <strain evidence="1">TSC#15081-1352.22</strain>
    </source>
</reference>
<dbReference type="EMBL" id="CH933813">
    <property type="protein sequence ID" value="KRG07200.1"/>
    <property type="molecule type" value="Genomic_DNA"/>
</dbReference>
<protein>
    <submittedName>
        <fullName evidence="1">Uncharacterized protein, isoform A</fullName>
    </submittedName>
</protein>
<dbReference type="EMBL" id="CH935595">
    <property type="protein sequence ID" value="KRG07897.1"/>
    <property type="molecule type" value="Genomic_DNA"/>
</dbReference>
<dbReference type="AlphaFoldDB" id="A0A0Q9X330"/>
<sequence>MQESVLVIASLFAVVKSMQSVRITSEINRGDLRENWKPRRMAAIHRVILDRWQP</sequence>
<organism evidence="1 4">
    <name type="scientific">Drosophila mojavensis</name>
    <name type="common">Fruit fly</name>
    <dbReference type="NCBI Taxonomy" id="7230"/>
    <lineage>
        <taxon>Eukaryota</taxon>
        <taxon>Metazoa</taxon>
        <taxon>Ecdysozoa</taxon>
        <taxon>Arthropoda</taxon>
        <taxon>Hexapoda</taxon>
        <taxon>Insecta</taxon>
        <taxon>Pterygota</taxon>
        <taxon>Neoptera</taxon>
        <taxon>Endopterygota</taxon>
        <taxon>Diptera</taxon>
        <taxon>Brachycera</taxon>
        <taxon>Muscomorpha</taxon>
        <taxon>Ephydroidea</taxon>
        <taxon>Drosophilidae</taxon>
        <taxon>Drosophila</taxon>
    </lineage>
</organism>
<keyword evidence="4" id="KW-1185">Reference proteome</keyword>
<reference evidence="1" key="2">
    <citation type="journal article" date="2008" name="Bioinformatics">
        <title>Assembly reconciliation.</title>
        <authorList>
            <person name="Zimin A.V."/>
            <person name="Smith D.R."/>
            <person name="Sutton G."/>
            <person name="Yorke J.A."/>
        </authorList>
    </citation>
    <scope>NUCLEOTIDE SEQUENCE</scope>
    <source>
        <strain evidence="1">TSC#15081-1352.22</strain>
    </source>
</reference>
<dbReference type="InParanoid" id="A0A0Q9X330"/>